<keyword evidence="1" id="KW-0472">Membrane</keyword>
<gene>
    <name evidence="2" type="ORF">DSAG12_01075</name>
</gene>
<organism evidence="2 3">
    <name type="scientific">Promethearchaeum syntrophicum</name>
    <dbReference type="NCBI Taxonomy" id="2594042"/>
    <lineage>
        <taxon>Archaea</taxon>
        <taxon>Promethearchaeati</taxon>
        <taxon>Promethearchaeota</taxon>
        <taxon>Promethearchaeia</taxon>
        <taxon>Promethearchaeales</taxon>
        <taxon>Promethearchaeaceae</taxon>
        <taxon>Promethearchaeum</taxon>
    </lineage>
</organism>
<dbReference type="EMBL" id="CP042905">
    <property type="protein sequence ID" value="QEE15250.1"/>
    <property type="molecule type" value="Genomic_DNA"/>
</dbReference>
<dbReference type="Proteomes" id="UP000321408">
    <property type="component" value="Chromosome"/>
</dbReference>
<dbReference type="AlphaFoldDB" id="A0A5B9D925"/>
<dbReference type="KEGG" id="psyt:DSAG12_01075"/>
<dbReference type="GeneID" id="41329072"/>
<evidence type="ECO:0000313" key="2">
    <source>
        <dbReference type="EMBL" id="QEE15250.1"/>
    </source>
</evidence>
<keyword evidence="3" id="KW-1185">Reference proteome</keyword>
<accession>A0A5B9D925</accession>
<keyword evidence="1" id="KW-0812">Transmembrane</keyword>
<reference evidence="2 3" key="1">
    <citation type="journal article" date="2020" name="Nature">
        <title>Isolation of an archaeon at the prokaryote-eukaryote interface.</title>
        <authorList>
            <person name="Imachi H."/>
            <person name="Nobu M.K."/>
            <person name="Nakahara N."/>
            <person name="Morono Y."/>
            <person name="Ogawara M."/>
            <person name="Takaki Y."/>
            <person name="Takano Y."/>
            <person name="Uematsu K."/>
            <person name="Ikuta T."/>
            <person name="Ito M."/>
            <person name="Matsui Y."/>
            <person name="Miyazaki M."/>
            <person name="Murata K."/>
            <person name="Saito Y."/>
            <person name="Sakai S."/>
            <person name="Song C."/>
            <person name="Tasumi E."/>
            <person name="Yamanaka Y."/>
            <person name="Yamaguchi T."/>
            <person name="Kamagata Y."/>
            <person name="Tamaki H."/>
            <person name="Takai K."/>
        </authorList>
    </citation>
    <scope>NUCLEOTIDE SEQUENCE [LARGE SCALE GENOMIC DNA]</scope>
    <source>
        <strain evidence="2 3">MK-D1</strain>
    </source>
</reference>
<sequence>MVRMSYVTYNCPTCQMRRQAGGTIPPLCPACGKVICHVCGEKDLCPTCYNYVTPEEMAYYDSVCNSAKQLKALVAVKPGLCCGITFLLLGITLIASPTGILEIGIILAILGGLLTLFLFPMNLMNDRKWKDYYKRKDDAFRSLVAKIKQRRMH</sequence>
<dbReference type="RefSeq" id="WP_147662166.1">
    <property type="nucleotide sequence ID" value="NZ_CP042905.2"/>
</dbReference>
<protein>
    <submittedName>
        <fullName evidence="2">Uncharacterized protein</fullName>
    </submittedName>
</protein>
<keyword evidence="1" id="KW-1133">Transmembrane helix</keyword>
<proteinExistence type="predicted"/>
<feature type="transmembrane region" description="Helical" evidence="1">
    <location>
        <begin position="72"/>
        <end position="94"/>
    </location>
</feature>
<reference evidence="2 3" key="2">
    <citation type="journal article" date="2024" name="Int. J. Syst. Evol. Microbiol.">
        <title>Promethearchaeum syntrophicum gen. nov., sp. nov., an anaerobic, obligately syntrophic archaeon, the first isolate of the lineage 'Asgard' archaea, and proposal of the new archaeal phylum Promethearchaeota phyl. nov. and kingdom Promethearchaeati regn. nov.</title>
        <authorList>
            <person name="Imachi H."/>
            <person name="Nobu M.K."/>
            <person name="Kato S."/>
            <person name="Takaki Y."/>
            <person name="Miyazaki M."/>
            <person name="Miyata M."/>
            <person name="Ogawara M."/>
            <person name="Saito Y."/>
            <person name="Sakai S."/>
            <person name="Tahara Y.O."/>
            <person name="Takano Y."/>
            <person name="Tasumi E."/>
            <person name="Uematsu K."/>
            <person name="Yoshimura T."/>
            <person name="Itoh T."/>
            <person name="Ohkuma M."/>
            <person name="Takai K."/>
        </authorList>
    </citation>
    <scope>NUCLEOTIDE SEQUENCE [LARGE SCALE GENOMIC DNA]</scope>
    <source>
        <strain evidence="2 3">MK-D1</strain>
    </source>
</reference>
<evidence type="ECO:0000313" key="3">
    <source>
        <dbReference type="Proteomes" id="UP000321408"/>
    </source>
</evidence>
<evidence type="ECO:0000256" key="1">
    <source>
        <dbReference type="SAM" id="Phobius"/>
    </source>
</evidence>
<feature type="transmembrane region" description="Helical" evidence="1">
    <location>
        <begin position="100"/>
        <end position="119"/>
    </location>
</feature>
<name>A0A5B9D925_9ARCH</name>